<protein>
    <submittedName>
        <fullName evidence="2">Ribosomal protein S1</fullName>
    </submittedName>
</protein>
<feature type="region of interest" description="Disordered" evidence="1">
    <location>
        <begin position="341"/>
        <end position="378"/>
    </location>
</feature>
<dbReference type="GO" id="GO:0005840">
    <property type="term" value="C:ribosome"/>
    <property type="evidence" value="ECO:0007669"/>
    <property type="project" value="UniProtKB-KW"/>
</dbReference>
<name>A0A5P9NW47_COLSC</name>
<organism evidence="2">
    <name type="scientific">Coleochaete scutata</name>
    <dbReference type="NCBI Taxonomy" id="3125"/>
    <lineage>
        <taxon>Eukaryota</taxon>
        <taxon>Viridiplantae</taxon>
        <taxon>Streptophyta</taxon>
        <taxon>Coleochaetophyceae</taxon>
        <taxon>Coleochaetales</taxon>
        <taxon>Coleochaetaceae</taxon>
        <taxon>Coleochaete</taxon>
    </lineage>
</organism>
<keyword evidence="2" id="KW-0687">Ribonucleoprotein</keyword>
<dbReference type="RefSeq" id="YP_009710077.1">
    <property type="nucleotide sequence ID" value="NC_045180.1"/>
</dbReference>
<proteinExistence type="predicted"/>
<reference evidence="2" key="1">
    <citation type="submission" date="2019-10" db="EMBL/GenBank/DDBJ databases">
        <title>Complete mitogenome of the streptophyte green alga Coleochaete scutata (Coleochaetophyceae).</title>
        <authorList>
            <person name="Turmel M."/>
            <person name="Otis C."/>
            <person name="Lemieux C."/>
        </authorList>
    </citation>
    <scope>NUCLEOTIDE SEQUENCE</scope>
</reference>
<geneLocation type="mitochondrion" evidence="2"/>
<keyword evidence="2" id="KW-0496">Mitochondrion</keyword>
<keyword evidence="2" id="KW-0689">Ribosomal protein</keyword>
<sequence>MSYFQQWKKHNSSINTLKGNAVYCAIEQSAQQFKKRSNPKSAALFDVGLKSSIICFRTELTSSGFLSSLPIREDCVKIDSLEIRSETGRIQDNSRSKKRLRLSSWLTPAKGVSALLKSADVTLNSSNPKLRRPGKTIVDTTSVTPSVSFVPKINETKASRSKEQASVLLSRRTSGVFRYPIIKIENIEVQPKGAVKHATVFSSLMGEPDFILPKILSLKVLKLEAWFALWKKWHSQQNIVRGFILNKVNGGYAVAIGRHVAFLPKSLRLKPEEQVGKYRLFRILNMRSDIRNIVVKEITDQYSSKKNKIEPYFAKRETMLTHLVSTFGRNKSFFFKKKSQNSLRPLASPFGPSDHKQKNTPVLRAGPFGPAPLRSLPS</sequence>
<dbReference type="EMBL" id="MN613583">
    <property type="protein sequence ID" value="QFU80182.1"/>
    <property type="molecule type" value="Genomic_DNA"/>
</dbReference>
<dbReference type="GeneID" id="42369914"/>
<evidence type="ECO:0000313" key="2">
    <source>
        <dbReference type="EMBL" id="QFU80182.1"/>
    </source>
</evidence>
<accession>A0A5P9NW47</accession>
<dbReference type="AlphaFoldDB" id="A0A5P9NW47"/>
<gene>
    <name evidence="2" type="primary">rps1</name>
</gene>
<evidence type="ECO:0000256" key="1">
    <source>
        <dbReference type="SAM" id="MobiDB-lite"/>
    </source>
</evidence>